<dbReference type="Gene3D" id="3.40.190.10">
    <property type="entry name" value="Periplasmic binding protein-like II"/>
    <property type="match status" value="2"/>
</dbReference>
<reference evidence="6 7" key="1">
    <citation type="submission" date="2019-03" db="EMBL/GenBank/DDBJ databases">
        <title>Genomic Encyclopedia of Type Strains, Phase IV (KMG-IV): sequencing the most valuable type-strain genomes for metagenomic binning, comparative biology and taxonomic classification.</title>
        <authorList>
            <person name="Goeker M."/>
        </authorList>
    </citation>
    <scope>NUCLEOTIDE SEQUENCE [LARGE SCALE GENOMIC DNA]</scope>
    <source>
        <strain evidence="6 7">DSM 7445</strain>
    </source>
</reference>
<comment type="similarity">
    <text evidence="1">Belongs to the LysR transcriptional regulatory family.</text>
</comment>
<dbReference type="InterPro" id="IPR036388">
    <property type="entry name" value="WH-like_DNA-bd_sf"/>
</dbReference>
<dbReference type="InterPro" id="IPR000847">
    <property type="entry name" value="LysR_HTH_N"/>
</dbReference>
<evidence type="ECO:0000256" key="4">
    <source>
        <dbReference type="ARBA" id="ARBA00023163"/>
    </source>
</evidence>
<comment type="caution">
    <text evidence="6">The sequence shown here is derived from an EMBL/GenBank/DDBJ whole genome shotgun (WGS) entry which is preliminary data.</text>
</comment>
<gene>
    <name evidence="6" type="ORF">EDC30_103149</name>
</gene>
<evidence type="ECO:0000256" key="1">
    <source>
        <dbReference type="ARBA" id="ARBA00009437"/>
    </source>
</evidence>
<dbReference type="InterPro" id="IPR036390">
    <property type="entry name" value="WH_DNA-bd_sf"/>
</dbReference>
<dbReference type="Pfam" id="PF03466">
    <property type="entry name" value="LysR_substrate"/>
    <property type="match status" value="1"/>
</dbReference>
<dbReference type="EMBL" id="SLZQ01000003">
    <property type="protein sequence ID" value="TCS37857.1"/>
    <property type="molecule type" value="Genomic_DNA"/>
</dbReference>
<keyword evidence="7" id="KW-1185">Reference proteome</keyword>
<protein>
    <submittedName>
        <fullName evidence="6">LysR family transcriptional regulator</fullName>
    </submittedName>
</protein>
<dbReference type="GO" id="GO:0032993">
    <property type="term" value="C:protein-DNA complex"/>
    <property type="evidence" value="ECO:0007669"/>
    <property type="project" value="TreeGrafter"/>
</dbReference>
<proteinExistence type="inferred from homology"/>
<dbReference type="CDD" id="cd08414">
    <property type="entry name" value="PBP2_LTTR_aromatics_like"/>
    <property type="match status" value="1"/>
</dbReference>
<dbReference type="GO" id="GO:0003677">
    <property type="term" value="F:DNA binding"/>
    <property type="evidence" value="ECO:0007669"/>
    <property type="project" value="UniProtKB-KW"/>
</dbReference>
<dbReference type="PROSITE" id="PS50931">
    <property type="entry name" value="HTH_LYSR"/>
    <property type="match status" value="1"/>
</dbReference>
<evidence type="ECO:0000256" key="3">
    <source>
        <dbReference type="ARBA" id="ARBA00023125"/>
    </source>
</evidence>
<keyword evidence="4" id="KW-0804">Transcription</keyword>
<sequence>MELRHLRYFIAVAEELHFTRAAARLHIGQPPLSQQIQALEQEVGATLFERSRRWVRLTEAGKRFLEDARHILALAEEAANTARRAERGEIGELRIGFTPSTLLMPMFPAVINTYRKQFPQVALTLKEMVTMHQVEAISQQTLDIGFIRPPAAGIPPGITLNTLRHDPLTLVAPANHRLARKPTITVRDLKDEAFVLFVQDSGTGTYPEILRLCRKAGFEPKISMEASDPSVIISLVAAGFGISILPESYKCIRIKGARYRPIADPSAVMQLILASRHGKVPPPVAAFSKIALALASAP</sequence>
<dbReference type="FunFam" id="1.10.10.10:FF:000001">
    <property type="entry name" value="LysR family transcriptional regulator"/>
    <property type="match status" value="1"/>
</dbReference>
<dbReference type="SUPFAM" id="SSF53850">
    <property type="entry name" value="Periplasmic binding protein-like II"/>
    <property type="match status" value="1"/>
</dbReference>
<evidence type="ECO:0000256" key="2">
    <source>
        <dbReference type="ARBA" id="ARBA00023015"/>
    </source>
</evidence>
<keyword evidence="2" id="KW-0805">Transcription regulation</keyword>
<dbReference type="Pfam" id="PF00126">
    <property type="entry name" value="HTH_1"/>
    <property type="match status" value="1"/>
</dbReference>
<dbReference type="Proteomes" id="UP000295382">
    <property type="component" value="Unassembled WGS sequence"/>
</dbReference>
<dbReference type="SUPFAM" id="SSF46785">
    <property type="entry name" value="Winged helix' DNA-binding domain"/>
    <property type="match status" value="1"/>
</dbReference>
<dbReference type="OrthoDB" id="5292387at2"/>
<dbReference type="InterPro" id="IPR005119">
    <property type="entry name" value="LysR_subst-bd"/>
</dbReference>
<evidence type="ECO:0000313" key="7">
    <source>
        <dbReference type="Proteomes" id="UP000295382"/>
    </source>
</evidence>
<dbReference type="Gene3D" id="1.10.10.10">
    <property type="entry name" value="Winged helix-like DNA-binding domain superfamily/Winged helix DNA-binding domain"/>
    <property type="match status" value="1"/>
</dbReference>
<keyword evidence="3" id="KW-0238">DNA-binding</keyword>
<dbReference type="RefSeq" id="WP_132257935.1">
    <property type="nucleotide sequence ID" value="NZ_SLZQ01000003.1"/>
</dbReference>
<organism evidence="6 7">
    <name type="scientific">Paucimonas lemoignei</name>
    <name type="common">Pseudomonas lemoignei</name>
    <dbReference type="NCBI Taxonomy" id="29443"/>
    <lineage>
        <taxon>Bacteria</taxon>
        <taxon>Pseudomonadati</taxon>
        <taxon>Pseudomonadota</taxon>
        <taxon>Betaproteobacteria</taxon>
        <taxon>Burkholderiales</taxon>
        <taxon>Burkholderiaceae</taxon>
        <taxon>Paucimonas</taxon>
    </lineage>
</organism>
<name>A0A4R3HX20_PAULE</name>
<feature type="domain" description="HTH lysR-type" evidence="5">
    <location>
        <begin position="1"/>
        <end position="58"/>
    </location>
</feature>
<evidence type="ECO:0000259" key="5">
    <source>
        <dbReference type="PROSITE" id="PS50931"/>
    </source>
</evidence>
<dbReference type="AlphaFoldDB" id="A0A4R3HX20"/>
<accession>A0A4R3HX20</accession>
<dbReference type="PRINTS" id="PR00039">
    <property type="entry name" value="HTHLYSR"/>
</dbReference>
<dbReference type="GO" id="GO:0003700">
    <property type="term" value="F:DNA-binding transcription factor activity"/>
    <property type="evidence" value="ECO:0007669"/>
    <property type="project" value="InterPro"/>
</dbReference>
<dbReference type="PANTHER" id="PTHR30346">
    <property type="entry name" value="TRANSCRIPTIONAL DUAL REGULATOR HCAR-RELATED"/>
    <property type="match status" value="1"/>
</dbReference>
<evidence type="ECO:0000313" key="6">
    <source>
        <dbReference type="EMBL" id="TCS37857.1"/>
    </source>
</evidence>
<dbReference type="PANTHER" id="PTHR30346:SF17">
    <property type="entry name" value="LYSR FAMILY TRANSCRIPTIONAL REGULATOR"/>
    <property type="match status" value="1"/>
</dbReference>